<protein>
    <submittedName>
        <fullName evidence="1">Uncharacterized protein</fullName>
    </submittedName>
</protein>
<sequence length="77" mass="9134">MVQLIAECRISDRLGRITSFIFCLPYLRTVQLHNNSERFRGEVFYRFKLHKILTIFFSQVDDMTYIVPSTTIFHAST</sequence>
<proteinExistence type="predicted"/>
<gene>
    <name evidence="1" type="ORF">QVD17_38777</name>
</gene>
<dbReference type="AlphaFoldDB" id="A0AAD8JMD8"/>
<evidence type="ECO:0000313" key="1">
    <source>
        <dbReference type="EMBL" id="KAK1407165.1"/>
    </source>
</evidence>
<keyword evidence="2" id="KW-1185">Reference proteome</keyword>
<dbReference type="EMBL" id="JAUHHV010000011">
    <property type="protein sequence ID" value="KAK1407165.1"/>
    <property type="molecule type" value="Genomic_DNA"/>
</dbReference>
<comment type="caution">
    <text evidence="1">The sequence shown here is derived from an EMBL/GenBank/DDBJ whole genome shotgun (WGS) entry which is preliminary data.</text>
</comment>
<accession>A0AAD8JMD8</accession>
<reference evidence="1" key="1">
    <citation type="journal article" date="2023" name="bioRxiv">
        <title>Improved chromosome-level genome assembly for marigold (Tagetes erecta).</title>
        <authorList>
            <person name="Jiang F."/>
            <person name="Yuan L."/>
            <person name="Wang S."/>
            <person name="Wang H."/>
            <person name="Xu D."/>
            <person name="Wang A."/>
            <person name="Fan W."/>
        </authorList>
    </citation>
    <scope>NUCLEOTIDE SEQUENCE</scope>
    <source>
        <strain evidence="1">WSJ</strain>
        <tissue evidence="1">Leaf</tissue>
    </source>
</reference>
<organism evidence="1 2">
    <name type="scientific">Tagetes erecta</name>
    <name type="common">African marigold</name>
    <dbReference type="NCBI Taxonomy" id="13708"/>
    <lineage>
        <taxon>Eukaryota</taxon>
        <taxon>Viridiplantae</taxon>
        <taxon>Streptophyta</taxon>
        <taxon>Embryophyta</taxon>
        <taxon>Tracheophyta</taxon>
        <taxon>Spermatophyta</taxon>
        <taxon>Magnoliopsida</taxon>
        <taxon>eudicotyledons</taxon>
        <taxon>Gunneridae</taxon>
        <taxon>Pentapetalae</taxon>
        <taxon>asterids</taxon>
        <taxon>campanulids</taxon>
        <taxon>Asterales</taxon>
        <taxon>Asteraceae</taxon>
        <taxon>Asteroideae</taxon>
        <taxon>Heliantheae alliance</taxon>
        <taxon>Tageteae</taxon>
        <taxon>Tagetes</taxon>
    </lineage>
</organism>
<name>A0AAD8JMD8_TARER</name>
<evidence type="ECO:0000313" key="2">
    <source>
        <dbReference type="Proteomes" id="UP001229421"/>
    </source>
</evidence>
<dbReference type="Proteomes" id="UP001229421">
    <property type="component" value="Unassembled WGS sequence"/>
</dbReference>